<evidence type="ECO:0000313" key="2">
    <source>
        <dbReference type="EMBL" id="GAU23394.1"/>
    </source>
</evidence>
<dbReference type="Pfam" id="PF13966">
    <property type="entry name" value="zf-RVT"/>
    <property type="match status" value="1"/>
</dbReference>
<dbReference type="PANTHER" id="PTHR33116:SF78">
    <property type="entry name" value="OS12G0587133 PROTEIN"/>
    <property type="match status" value="1"/>
</dbReference>
<organism evidence="2 3">
    <name type="scientific">Trifolium subterraneum</name>
    <name type="common">Subterranean clover</name>
    <dbReference type="NCBI Taxonomy" id="3900"/>
    <lineage>
        <taxon>Eukaryota</taxon>
        <taxon>Viridiplantae</taxon>
        <taxon>Streptophyta</taxon>
        <taxon>Embryophyta</taxon>
        <taxon>Tracheophyta</taxon>
        <taxon>Spermatophyta</taxon>
        <taxon>Magnoliopsida</taxon>
        <taxon>eudicotyledons</taxon>
        <taxon>Gunneridae</taxon>
        <taxon>Pentapetalae</taxon>
        <taxon>rosids</taxon>
        <taxon>fabids</taxon>
        <taxon>Fabales</taxon>
        <taxon>Fabaceae</taxon>
        <taxon>Papilionoideae</taxon>
        <taxon>50 kb inversion clade</taxon>
        <taxon>NPAAA clade</taxon>
        <taxon>Hologalegina</taxon>
        <taxon>IRL clade</taxon>
        <taxon>Trifolieae</taxon>
        <taxon>Trifolium</taxon>
    </lineage>
</organism>
<accession>A0A2Z6LUW3</accession>
<dbReference type="InterPro" id="IPR026960">
    <property type="entry name" value="RVT-Znf"/>
</dbReference>
<dbReference type="AlphaFoldDB" id="A0A2Z6LUW3"/>
<evidence type="ECO:0000259" key="1">
    <source>
        <dbReference type="Pfam" id="PF13966"/>
    </source>
</evidence>
<keyword evidence="3" id="KW-1185">Reference proteome</keyword>
<gene>
    <name evidence="2" type="ORF">TSUD_334420</name>
</gene>
<name>A0A2Z6LUW3_TRISU</name>
<sequence>MKWIRACIFNSSMSVLINGSPTEEFTVGKGLRQGDPLSPFLFLIAAEGLTGMFADDTILMGDCSWDNVRTMKSILRGFELVSGLKINFVKSKLYGINVESSVLAAAATFLDCSYMTLFPLNSWAFRYGPLSFKLLSWEAVETGSKDSIWWRDVVGIGGKGADCWFPSHVSSVLGNGNSISFLKEKWNGAVPLRDLFPNLYEKVLFKNSVVSDLIQTANSELNWNRDWLLSLSQDALVEKADPEQLLFGLVLHSNIEDRWRWKSDLTGLFSVKSVYNFLQLRLESSYIEPDLLAAINKLWKNDIPSKVGVFGWRLLLEKLPTRAALASKGGWKHFLHYGSLVKNKKGMKVRHLIWLATTWCLWRMKNNILFRDENADFAVVFDQIKFISWL</sequence>
<protein>
    <recommendedName>
        <fullName evidence="1">Reverse transcriptase zinc-binding domain-containing protein</fullName>
    </recommendedName>
</protein>
<dbReference type="OrthoDB" id="1436393at2759"/>
<dbReference type="Proteomes" id="UP000242715">
    <property type="component" value="Unassembled WGS sequence"/>
</dbReference>
<reference evidence="3" key="1">
    <citation type="journal article" date="2017" name="Front. Plant Sci.">
        <title>Climate Clever Clovers: New Paradigm to Reduce the Environmental Footprint of Ruminants by Breeding Low Methanogenic Forages Utilizing Haplotype Variation.</title>
        <authorList>
            <person name="Kaur P."/>
            <person name="Appels R."/>
            <person name="Bayer P.E."/>
            <person name="Keeble-Gagnere G."/>
            <person name="Wang J."/>
            <person name="Hirakawa H."/>
            <person name="Shirasawa K."/>
            <person name="Vercoe P."/>
            <person name="Stefanova K."/>
            <person name="Durmic Z."/>
            <person name="Nichols P."/>
            <person name="Revell C."/>
            <person name="Isobe S.N."/>
            <person name="Edwards D."/>
            <person name="Erskine W."/>
        </authorList>
    </citation>
    <scope>NUCLEOTIDE SEQUENCE [LARGE SCALE GENOMIC DNA]</scope>
    <source>
        <strain evidence="3">cv. Daliak</strain>
    </source>
</reference>
<proteinExistence type="predicted"/>
<dbReference type="EMBL" id="DF973268">
    <property type="protein sequence ID" value="GAU23394.1"/>
    <property type="molecule type" value="Genomic_DNA"/>
</dbReference>
<feature type="domain" description="Reverse transcriptase zinc-binding" evidence="1">
    <location>
        <begin position="269"/>
        <end position="329"/>
    </location>
</feature>
<dbReference type="PANTHER" id="PTHR33116">
    <property type="entry name" value="REVERSE TRANSCRIPTASE ZINC-BINDING DOMAIN-CONTAINING PROTEIN-RELATED-RELATED"/>
    <property type="match status" value="1"/>
</dbReference>
<evidence type="ECO:0000313" key="3">
    <source>
        <dbReference type="Proteomes" id="UP000242715"/>
    </source>
</evidence>